<evidence type="ECO:0000256" key="1">
    <source>
        <dbReference type="SAM" id="MobiDB-lite"/>
    </source>
</evidence>
<reference evidence="4" key="2">
    <citation type="submission" date="2021-04" db="EMBL/GenBank/DDBJ databases">
        <authorList>
            <person name="Gilroy R."/>
        </authorList>
    </citation>
    <scope>NUCLEOTIDE SEQUENCE</scope>
    <source>
        <strain evidence="4">ChiSxjej1B13-11774</strain>
    </source>
</reference>
<dbReference type="InterPro" id="IPR013830">
    <property type="entry name" value="SGNH_hydro"/>
</dbReference>
<feature type="compositionally biased region" description="Low complexity" evidence="1">
    <location>
        <begin position="58"/>
        <end position="77"/>
    </location>
</feature>
<keyword evidence="2" id="KW-0812">Transmembrane</keyword>
<keyword evidence="2" id="KW-1133">Transmembrane helix</keyword>
<keyword evidence="2" id="KW-0472">Membrane</keyword>
<dbReference type="PANTHER" id="PTHR30383">
    <property type="entry name" value="THIOESTERASE 1/PROTEASE 1/LYSOPHOSPHOLIPASE L1"/>
    <property type="match status" value="1"/>
</dbReference>
<dbReference type="InterPro" id="IPR051532">
    <property type="entry name" value="Ester_Hydrolysis_Enzymes"/>
</dbReference>
<proteinExistence type="predicted"/>
<feature type="domain" description="SGNH hydrolase-type esterase" evidence="3">
    <location>
        <begin position="133"/>
        <end position="309"/>
    </location>
</feature>
<evidence type="ECO:0000256" key="2">
    <source>
        <dbReference type="SAM" id="Phobius"/>
    </source>
</evidence>
<dbReference type="SUPFAM" id="SSF52266">
    <property type="entry name" value="SGNH hydrolase"/>
    <property type="match status" value="1"/>
</dbReference>
<feature type="transmembrane region" description="Helical" evidence="2">
    <location>
        <begin position="20"/>
        <end position="40"/>
    </location>
</feature>
<dbReference type="EMBL" id="DXBP01000005">
    <property type="protein sequence ID" value="HIZ41161.1"/>
    <property type="molecule type" value="Genomic_DNA"/>
</dbReference>
<accession>A0A9D2EPM1</accession>
<sequence>MADFYTYRNEFARRRRKRRLVLILLVLLALLCAVAGWFWYEKEGGDLPAPLPEVSAQPVAATATPETSATPAPTPVTGKQPERIVQAVDTAVWNTSTAVAQTIDTEYLNTDHRMIGVPMLGTVTSKYFDTVTFVGDSIASGLGIYQTGYPNAKYATYTGAGVNSFVNNTAMKNAVTGTQETPMETIVASQPDYVYILVGTNNLVTQGNEESFLAYYERFIDTLREQLNPGVIFYIQAIPGVQETVVQSKPGLDNARIATVNDLLANLALRKGCYFVNIREVLTNPADGSQIDDYQTSDGVHFTPSGYRAWAEYLATHTVWNRRSIYSGQNPYYIYGA</sequence>
<evidence type="ECO:0000313" key="4">
    <source>
        <dbReference type="EMBL" id="HIZ41161.1"/>
    </source>
</evidence>
<dbReference type="AlphaFoldDB" id="A0A9D2EPM1"/>
<reference evidence="4" key="1">
    <citation type="journal article" date="2021" name="PeerJ">
        <title>Extensive microbial diversity within the chicken gut microbiome revealed by metagenomics and culture.</title>
        <authorList>
            <person name="Gilroy R."/>
            <person name="Ravi A."/>
            <person name="Getino M."/>
            <person name="Pursley I."/>
            <person name="Horton D.L."/>
            <person name="Alikhan N.F."/>
            <person name="Baker D."/>
            <person name="Gharbi K."/>
            <person name="Hall N."/>
            <person name="Watson M."/>
            <person name="Adriaenssens E.M."/>
            <person name="Foster-Nyarko E."/>
            <person name="Jarju S."/>
            <person name="Secka A."/>
            <person name="Antonio M."/>
            <person name="Oren A."/>
            <person name="Chaudhuri R.R."/>
            <person name="La Ragione R."/>
            <person name="Hildebrand F."/>
            <person name="Pallen M.J."/>
        </authorList>
    </citation>
    <scope>NUCLEOTIDE SEQUENCE</scope>
    <source>
        <strain evidence="4">ChiSxjej1B13-11774</strain>
    </source>
</reference>
<name>A0A9D2EPM1_9FIRM</name>
<dbReference type="Pfam" id="PF13472">
    <property type="entry name" value="Lipase_GDSL_2"/>
    <property type="match status" value="1"/>
</dbReference>
<dbReference type="Gene3D" id="3.40.50.1110">
    <property type="entry name" value="SGNH hydrolase"/>
    <property type="match status" value="1"/>
</dbReference>
<organism evidence="4 5">
    <name type="scientific">Candidatus Gemmiger excrementigallinarum</name>
    <dbReference type="NCBI Taxonomy" id="2838609"/>
    <lineage>
        <taxon>Bacteria</taxon>
        <taxon>Bacillati</taxon>
        <taxon>Bacillota</taxon>
        <taxon>Clostridia</taxon>
        <taxon>Eubacteriales</taxon>
        <taxon>Gemmiger</taxon>
    </lineage>
</organism>
<dbReference type="Proteomes" id="UP000824048">
    <property type="component" value="Unassembled WGS sequence"/>
</dbReference>
<comment type="caution">
    <text evidence="4">The sequence shown here is derived from an EMBL/GenBank/DDBJ whole genome shotgun (WGS) entry which is preliminary data.</text>
</comment>
<dbReference type="InterPro" id="IPR036514">
    <property type="entry name" value="SGNH_hydro_sf"/>
</dbReference>
<evidence type="ECO:0000313" key="5">
    <source>
        <dbReference type="Proteomes" id="UP000824048"/>
    </source>
</evidence>
<evidence type="ECO:0000259" key="3">
    <source>
        <dbReference type="Pfam" id="PF13472"/>
    </source>
</evidence>
<protein>
    <recommendedName>
        <fullName evidence="3">SGNH hydrolase-type esterase domain-containing protein</fullName>
    </recommendedName>
</protein>
<gene>
    <name evidence="4" type="ORF">H9811_01225</name>
</gene>
<feature type="region of interest" description="Disordered" evidence="1">
    <location>
        <begin position="58"/>
        <end position="78"/>
    </location>
</feature>